<evidence type="ECO:0000256" key="2">
    <source>
        <dbReference type="ARBA" id="ARBA00022692"/>
    </source>
</evidence>
<keyword evidence="13" id="KW-1185">Reference proteome</keyword>
<evidence type="ECO:0000313" key="12">
    <source>
        <dbReference type="Proteomes" id="UP000663854"/>
    </source>
</evidence>
<dbReference type="Pfam" id="PF00094">
    <property type="entry name" value="VWD"/>
    <property type="match status" value="1"/>
</dbReference>
<protein>
    <submittedName>
        <fullName evidence="10">Uncharacterized protein</fullName>
    </submittedName>
</protein>
<comment type="subcellular location">
    <subcellularLocation>
        <location evidence="1">Membrane</location>
    </subcellularLocation>
</comment>
<dbReference type="InterPro" id="IPR005533">
    <property type="entry name" value="AMOP_dom"/>
</dbReference>
<feature type="chain" id="PRO_5036226091" evidence="6">
    <location>
        <begin position="18"/>
        <end position="1058"/>
    </location>
</feature>
<keyword evidence="3" id="KW-1133">Transmembrane helix</keyword>
<evidence type="ECO:0000313" key="10">
    <source>
        <dbReference type="EMBL" id="CAF1170261.1"/>
    </source>
</evidence>
<evidence type="ECO:0000256" key="4">
    <source>
        <dbReference type="ARBA" id="ARBA00023136"/>
    </source>
</evidence>
<evidence type="ECO:0000313" key="13">
    <source>
        <dbReference type="Proteomes" id="UP000663870"/>
    </source>
</evidence>
<keyword evidence="4" id="KW-0472">Membrane</keyword>
<dbReference type="InterPro" id="IPR014756">
    <property type="entry name" value="Ig_E-set"/>
</dbReference>
<evidence type="ECO:0000259" key="7">
    <source>
        <dbReference type="PROSITE" id="PS50856"/>
    </source>
</evidence>
<evidence type="ECO:0000259" key="8">
    <source>
        <dbReference type="PROSITE" id="PS51220"/>
    </source>
</evidence>
<dbReference type="Gene3D" id="2.60.40.10">
    <property type="entry name" value="Immunoglobulins"/>
    <property type="match status" value="1"/>
</dbReference>
<dbReference type="InterPro" id="IPR001846">
    <property type="entry name" value="VWF_type-D"/>
</dbReference>
<dbReference type="Proteomes" id="UP000663870">
    <property type="component" value="Unassembled WGS sequence"/>
</dbReference>
<dbReference type="InterPro" id="IPR051495">
    <property type="entry name" value="Epithelial_Barrier/Signaling"/>
</dbReference>
<dbReference type="AlphaFoldDB" id="A0A814U6J7"/>
<keyword evidence="5" id="KW-1015">Disulfide bond</keyword>
<evidence type="ECO:0000313" key="11">
    <source>
        <dbReference type="EMBL" id="CAF1423808.1"/>
    </source>
</evidence>
<feature type="domain" description="NIDO" evidence="8">
    <location>
        <begin position="100"/>
        <end position="251"/>
    </location>
</feature>
<gene>
    <name evidence="11" type="ORF">JXQ802_LOCUS36020</name>
    <name evidence="10" type="ORF">PYM288_LOCUS23235</name>
</gene>
<dbReference type="GO" id="GO:0016020">
    <property type="term" value="C:membrane"/>
    <property type="evidence" value="ECO:0007669"/>
    <property type="project" value="UniProtKB-SubCell"/>
</dbReference>
<dbReference type="EMBL" id="CAJNOH010001059">
    <property type="protein sequence ID" value="CAF1170261.1"/>
    <property type="molecule type" value="Genomic_DNA"/>
</dbReference>
<sequence length="1058" mass="119915">MLHTFFFVIFLVSSSNTLPLSDFFPFGSEKDDSIISPDNINIGPLDLPYVFPCFDNNYNQIWINSNGLFSFRPPINYYSPRPLTSLNDSCLVAGFWHAYIWNQDNDTENGVYYQIHSNISISNFTVTAFNKASDYVRKFFPQQRPFKPKMVITSTWYYIGINHNATNTLNNTFQIILCTDEDRSFVFFLYHDLQWSNPYNMPYNYAEAGIHNGNQNKSQILPYSGKEHIVKLVNESNVNVPGLFVFRIDADEVNAGGCNTNVTIISFRPRISSQLGSTALNIYGPCFTNQTKVKCQFSSSLQPIDGFIIDEFRASCLTPFTSVHGSVPVNISIDNGTTFVSAGTFTYAPVQFNSDEVIIQTEGNDYNLLSAGQYVRLTWYFSEVMRNTFPNGTKIDIELWKVSLNVRSQLQKDNTPIILVRNGILTNSVRVQLPSSISNISTCYIRVIAHFNAQIYVGLNTGLLIVRSPSSLALELCQNWAARQPDPSTWNSDVLLQCPMTRWQAIAAGRCCYELDRQCYNGNSNSNNCWLHKARPEHDEPSAIECYISKYSNNHHAGAECCYDNNHMLITRGTGAGTDDRYHQTISPVQHFFHDTLPYLQCCMMNTSNEACNRYMYYRPPRRGSNTMGDSGRMWGDPHFGTLDGTPYTFNGYGEYIYLAISNSTPPSAAFNVSSQSYIFMSQIRTVPISSSNATVTKGFAARSNNIESETVKVTISRRERLVLHRGNEPLEFDDNMNIIFFPEITISRLDGNNNRHFFLSWTIGVTIEINVIEMISPSKQLVLNIGASIAGIFREKTYGLLGTYDGRTDNDLRSRNGSIIRSNASIEQIHKDFGVTWAIDPFSSLLYYESDQTSEFFYERNREFIPSFIDPTTTTNNLTIRTNCNINATSSASSLNLAQRTCYYDLYMTNDINFAKESLRVGNELLEIRKNQRNPPLFKSSLPLSMNLTHGQQMNLNVSATSEYPSHIVELFELHLPTNATFDRNTSIFLWIAIKGEHYLSIEARDKTYNLTSKHDITFYVKANDPIVVTPSSGSNNLVKKTTFIIIILGLTLHFGR</sequence>
<dbReference type="InterPro" id="IPR003886">
    <property type="entry name" value="NIDO_dom"/>
</dbReference>
<dbReference type="PANTHER" id="PTHR13802:SF52">
    <property type="entry name" value="MUCIN-4"/>
    <property type="match status" value="1"/>
</dbReference>
<dbReference type="PANTHER" id="PTHR13802">
    <property type="entry name" value="MUCIN 4-RELATED"/>
    <property type="match status" value="1"/>
</dbReference>
<dbReference type="SUPFAM" id="SSF81296">
    <property type="entry name" value="E set domains"/>
    <property type="match status" value="1"/>
</dbReference>
<evidence type="ECO:0000256" key="3">
    <source>
        <dbReference type="ARBA" id="ARBA00022989"/>
    </source>
</evidence>
<dbReference type="InterPro" id="IPR013783">
    <property type="entry name" value="Ig-like_fold"/>
</dbReference>
<proteinExistence type="predicted"/>
<dbReference type="PROSITE" id="PS51233">
    <property type="entry name" value="VWFD"/>
    <property type="match status" value="1"/>
</dbReference>
<name>A0A814U6J7_9BILA</name>
<dbReference type="GO" id="GO:0007160">
    <property type="term" value="P:cell-matrix adhesion"/>
    <property type="evidence" value="ECO:0007669"/>
    <property type="project" value="InterPro"/>
</dbReference>
<dbReference type="SMART" id="SM00723">
    <property type="entry name" value="AMOP"/>
    <property type="match status" value="1"/>
</dbReference>
<dbReference type="Pfam" id="PF03782">
    <property type="entry name" value="AMOP"/>
    <property type="match status" value="1"/>
</dbReference>
<comment type="caution">
    <text evidence="10">The sequence shown here is derived from an EMBL/GenBank/DDBJ whole genome shotgun (WGS) entry which is preliminary data.</text>
</comment>
<dbReference type="PROSITE" id="PS51220">
    <property type="entry name" value="NIDO"/>
    <property type="match status" value="1"/>
</dbReference>
<evidence type="ECO:0000256" key="5">
    <source>
        <dbReference type="ARBA" id="ARBA00023157"/>
    </source>
</evidence>
<feature type="domain" description="VWFD" evidence="9">
    <location>
        <begin position="630"/>
        <end position="846"/>
    </location>
</feature>
<evidence type="ECO:0000259" key="9">
    <source>
        <dbReference type="PROSITE" id="PS51233"/>
    </source>
</evidence>
<dbReference type="Pfam" id="PF06119">
    <property type="entry name" value="NIDO"/>
    <property type="match status" value="1"/>
</dbReference>
<accession>A0A814U6J7</accession>
<dbReference type="Proteomes" id="UP000663854">
    <property type="component" value="Unassembled WGS sequence"/>
</dbReference>
<organism evidence="10 12">
    <name type="scientific">Rotaria sordida</name>
    <dbReference type="NCBI Taxonomy" id="392033"/>
    <lineage>
        <taxon>Eukaryota</taxon>
        <taxon>Metazoa</taxon>
        <taxon>Spiralia</taxon>
        <taxon>Gnathifera</taxon>
        <taxon>Rotifera</taxon>
        <taxon>Eurotatoria</taxon>
        <taxon>Bdelloidea</taxon>
        <taxon>Philodinida</taxon>
        <taxon>Philodinidae</taxon>
        <taxon>Rotaria</taxon>
    </lineage>
</organism>
<keyword evidence="2" id="KW-0812">Transmembrane</keyword>
<dbReference type="SMART" id="SM00539">
    <property type="entry name" value="NIDO"/>
    <property type="match status" value="1"/>
</dbReference>
<keyword evidence="6" id="KW-0732">Signal</keyword>
<dbReference type="EMBL" id="CAJNOL010001819">
    <property type="protein sequence ID" value="CAF1423808.1"/>
    <property type="molecule type" value="Genomic_DNA"/>
</dbReference>
<feature type="domain" description="AMOP" evidence="7">
    <location>
        <begin position="469"/>
        <end position="619"/>
    </location>
</feature>
<feature type="signal peptide" evidence="6">
    <location>
        <begin position="1"/>
        <end position="17"/>
    </location>
</feature>
<reference evidence="10" key="1">
    <citation type="submission" date="2021-02" db="EMBL/GenBank/DDBJ databases">
        <authorList>
            <person name="Nowell W R."/>
        </authorList>
    </citation>
    <scope>NUCLEOTIDE SEQUENCE</scope>
</reference>
<evidence type="ECO:0000256" key="6">
    <source>
        <dbReference type="SAM" id="SignalP"/>
    </source>
</evidence>
<dbReference type="PROSITE" id="PS50856">
    <property type="entry name" value="AMOP"/>
    <property type="match status" value="1"/>
</dbReference>
<evidence type="ECO:0000256" key="1">
    <source>
        <dbReference type="ARBA" id="ARBA00004370"/>
    </source>
</evidence>